<protein>
    <submittedName>
        <fullName evidence="1">Uncharacterized protein</fullName>
    </submittedName>
</protein>
<evidence type="ECO:0000313" key="1">
    <source>
        <dbReference type="EMBL" id="QTV05049.1"/>
    </source>
</evidence>
<keyword evidence="2" id="KW-1185">Reference proteome</keyword>
<gene>
    <name evidence="1" type="ORF">J9309_09635</name>
</gene>
<dbReference type="Proteomes" id="UP000672011">
    <property type="component" value="Chromosome"/>
</dbReference>
<name>A0ABX7XB67_9FLAO</name>
<organism evidence="1 2">
    <name type="scientific">Faecalibacter bovis</name>
    <dbReference type="NCBI Taxonomy" id="2898187"/>
    <lineage>
        <taxon>Bacteria</taxon>
        <taxon>Pseudomonadati</taxon>
        <taxon>Bacteroidota</taxon>
        <taxon>Flavobacteriia</taxon>
        <taxon>Flavobacteriales</taxon>
        <taxon>Weeksellaceae</taxon>
        <taxon>Faecalibacter</taxon>
    </lineage>
</organism>
<dbReference type="EMBL" id="CP072842">
    <property type="protein sequence ID" value="QTV05049.1"/>
    <property type="molecule type" value="Genomic_DNA"/>
</dbReference>
<proteinExistence type="predicted"/>
<dbReference type="RefSeq" id="WP_230475680.1">
    <property type="nucleotide sequence ID" value="NZ_CP072842.1"/>
</dbReference>
<reference evidence="2" key="2">
    <citation type="submission" date="2021-04" db="EMBL/GenBank/DDBJ databases">
        <title>Taxonomy of Flavobacteriaceae bacterium ZY171143.</title>
        <authorList>
            <person name="Li F."/>
        </authorList>
    </citation>
    <scope>NUCLEOTIDE SEQUENCE [LARGE SCALE GENOMIC DNA]</scope>
    <source>
        <strain evidence="2">ZY171143</strain>
    </source>
</reference>
<accession>A0ABX7XB67</accession>
<sequence>MVEYYSICLEEDGDVSLFEKFITKHSKHNYEKFNHIMSWIKWIGNRYAAKLEYFRNEAETADASALPPVNPNWQPTFVEWDDESQSGETNNLRLYTFRVNEHVVFLFNGDIKTAATAQDCDNVRPHFRLANKLTELLEKSFGHGIKLNDELTDIIVDDDFELNW</sequence>
<reference evidence="1 2" key="1">
    <citation type="journal article" date="2021" name="Int. J. Syst. Evol. Microbiol.">
        <title>Faecalibacter bovis sp. nov., isolated from cow faeces.</title>
        <authorList>
            <person name="Li F."/>
            <person name="Zhao W."/>
            <person name="Hong Q."/>
            <person name="Shao Q."/>
            <person name="Song J."/>
            <person name="Yang S."/>
        </authorList>
    </citation>
    <scope>NUCLEOTIDE SEQUENCE [LARGE SCALE GENOMIC DNA]</scope>
    <source>
        <strain evidence="1 2">ZY171143</strain>
    </source>
</reference>
<evidence type="ECO:0000313" key="2">
    <source>
        <dbReference type="Proteomes" id="UP000672011"/>
    </source>
</evidence>